<proteinExistence type="inferred from homology"/>
<evidence type="ECO:0000313" key="12">
    <source>
        <dbReference type="Proteomes" id="UP000831151"/>
    </source>
</evidence>
<dbReference type="NCBIfam" id="TIGR01128">
    <property type="entry name" value="holA"/>
    <property type="match status" value="1"/>
</dbReference>
<dbReference type="GO" id="GO:0006261">
    <property type="term" value="P:DNA-templated DNA replication"/>
    <property type="evidence" value="ECO:0007669"/>
    <property type="project" value="TreeGrafter"/>
</dbReference>
<keyword evidence="3 11" id="KW-0808">Transferase</keyword>
<keyword evidence="6" id="KW-0239">DNA-directed DNA polymerase</keyword>
<evidence type="ECO:0000256" key="3">
    <source>
        <dbReference type="ARBA" id="ARBA00022679"/>
    </source>
</evidence>
<comment type="similarity">
    <text evidence="7">Belongs to the DNA polymerase HolA subunit family.</text>
</comment>
<dbReference type="SUPFAM" id="SSF52540">
    <property type="entry name" value="P-loop containing nucleoside triphosphate hydrolases"/>
    <property type="match status" value="1"/>
</dbReference>
<name>A0A9E7ITS2_9FIRM</name>
<organism evidence="11 12">
    <name type="scientific">Fenollaria massiliensis</name>
    <dbReference type="NCBI Taxonomy" id="938288"/>
    <lineage>
        <taxon>Bacteria</taxon>
        <taxon>Bacillati</taxon>
        <taxon>Bacillota</taxon>
        <taxon>Clostridia</taxon>
        <taxon>Eubacteriales</taxon>
        <taxon>Fenollaria</taxon>
    </lineage>
</organism>
<comment type="catalytic activity">
    <reaction evidence="8">
        <text>DNA(n) + a 2'-deoxyribonucleoside 5'-triphosphate = DNA(n+1) + diphosphate</text>
        <dbReference type="Rhea" id="RHEA:22508"/>
        <dbReference type="Rhea" id="RHEA-COMP:17339"/>
        <dbReference type="Rhea" id="RHEA-COMP:17340"/>
        <dbReference type="ChEBI" id="CHEBI:33019"/>
        <dbReference type="ChEBI" id="CHEBI:61560"/>
        <dbReference type="ChEBI" id="CHEBI:173112"/>
        <dbReference type="EC" id="2.7.7.7"/>
    </reaction>
</comment>
<dbReference type="Gene3D" id="1.10.8.60">
    <property type="match status" value="1"/>
</dbReference>
<evidence type="ECO:0000256" key="1">
    <source>
        <dbReference type="ARBA" id="ARBA00012417"/>
    </source>
</evidence>
<evidence type="ECO:0000256" key="7">
    <source>
        <dbReference type="ARBA" id="ARBA00034754"/>
    </source>
</evidence>
<accession>A0A9E7ITS2</accession>
<evidence type="ECO:0000256" key="8">
    <source>
        <dbReference type="ARBA" id="ARBA00049244"/>
    </source>
</evidence>
<dbReference type="PANTHER" id="PTHR34388">
    <property type="entry name" value="DNA POLYMERASE III SUBUNIT DELTA"/>
    <property type="match status" value="1"/>
</dbReference>
<dbReference type="InterPro" id="IPR027417">
    <property type="entry name" value="P-loop_NTPase"/>
</dbReference>
<dbReference type="Gene3D" id="3.40.50.300">
    <property type="entry name" value="P-loop containing nucleotide triphosphate hydrolases"/>
    <property type="match status" value="1"/>
</dbReference>
<evidence type="ECO:0000256" key="6">
    <source>
        <dbReference type="ARBA" id="ARBA00022932"/>
    </source>
</evidence>
<dbReference type="KEGG" id="fms:M1R53_05375"/>
<keyword evidence="5" id="KW-0235">DNA replication</keyword>
<evidence type="ECO:0000259" key="10">
    <source>
        <dbReference type="Pfam" id="PF21694"/>
    </source>
</evidence>
<dbReference type="AlphaFoldDB" id="A0A9E7ITS2"/>
<reference evidence="11" key="1">
    <citation type="submission" date="2022-04" db="EMBL/GenBank/DDBJ databases">
        <title>Complete genome sequences of Ezakiella coagulans and Fenollaria massiliensis.</title>
        <authorList>
            <person name="France M.T."/>
            <person name="Clifford J."/>
            <person name="Narina S."/>
            <person name="Rutt L."/>
            <person name="Ravel J."/>
        </authorList>
    </citation>
    <scope>NUCLEOTIDE SEQUENCE</scope>
    <source>
        <strain evidence="11">C0061C2</strain>
    </source>
</reference>
<sequence>MNYRNFLNEVKMNNVSGAYLFMGIECYLMDKTLDALINNYLDSNQRLMNLADLKYSENLIKDIKANITMLPLMAEKKITVVRKANESIKTLNDDDLLGELEKMSDASIIIFMDEDDSIKKTLKFYKYFKKTGRIVNFDKEKIEDLVKWTARKFNELGIEAGFAESRFLIDRLGFYSDESVNMYSLESEVEKLASYIGKGRLTRGAIENVVKENTIDNIFAMIDAINNKKTAAALNEYEKLLRNDEADIKTSYMIFRNVRLLLELKICDIEKKSEVEKKDLLKISPYEYKKLSSLAHSYNYKFLLKFMNELKDLDISLKNTSKDSTMMIKNLIYKMTE</sequence>
<gene>
    <name evidence="11" type="primary">holA</name>
    <name evidence="11" type="ORF">M1R53_05375</name>
</gene>
<dbReference type="GO" id="GO:0003677">
    <property type="term" value="F:DNA binding"/>
    <property type="evidence" value="ECO:0007669"/>
    <property type="project" value="InterPro"/>
</dbReference>
<dbReference type="EMBL" id="CP096649">
    <property type="protein sequence ID" value="UQK58673.1"/>
    <property type="molecule type" value="Genomic_DNA"/>
</dbReference>
<evidence type="ECO:0000259" key="9">
    <source>
        <dbReference type="Pfam" id="PF06144"/>
    </source>
</evidence>
<evidence type="ECO:0000256" key="5">
    <source>
        <dbReference type="ARBA" id="ARBA00022705"/>
    </source>
</evidence>
<dbReference type="InterPro" id="IPR048466">
    <property type="entry name" value="DNA_pol3_delta-like_C"/>
</dbReference>
<feature type="domain" description="DNA polymerase III delta subunit-like C-terminal" evidence="10">
    <location>
        <begin position="216"/>
        <end position="335"/>
    </location>
</feature>
<dbReference type="GO" id="GO:0003887">
    <property type="term" value="F:DNA-directed DNA polymerase activity"/>
    <property type="evidence" value="ECO:0007669"/>
    <property type="project" value="UniProtKB-KW"/>
</dbReference>
<dbReference type="SUPFAM" id="SSF48019">
    <property type="entry name" value="post-AAA+ oligomerization domain-like"/>
    <property type="match status" value="1"/>
</dbReference>
<dbReference type="PANTHER" id="PTHR34388:SF1">
    <property type="entry name" value="DNA POLYMERASE III SUBUNIT DELTA"/>
    <property type="match status" value="1"/>
</dbReference>
<dbReference type="InterPro" id="IPR008921">
    <property type="entry name" value="DNA_pol3_clamp-load_cplx_C"/>
</dbReference>
<keyword evidence="12" id="KW-1185">Reference proteome</keyword>
<evidence type="ECO:0000256" key="2">
    <source>
        <dbReference type="ARBA" id="ARBA00017703"/>
    </source>
</evidence>
<feature type="domain" description="DNA polymerase III delta N-terminal" evidence="9">
    <location>
        <begin position="19"/>
        <end position="137"/>
    </location>
</feature>
<dbReference type="EC" id="2.7.7.7" evidence="1"/>
<dbReference type="InterPro" id="IPR010372">
    <property type="entry name" value="DNA_pol3_delta_N"/>
</dbReference>
<protein>
    <recommendedName>
        <fullName evidence="2">DNA polymerase III subunit delta</fullName>
        <ecNumber evidence="1">2.7.7.7</ecNumber>
    </recommendedName>
</protein>
<dbReference type="RefSeq" id="WP_249242261.1">
    <property type="nucleotide sequence ID" value="NZ_CP096649.1"/>
</dbReference>
<dbReference type="GO" id="GO:0009360">
    <property type="term" value="C:DNA polymerase III complex"/>
    <property type="evidence" value="ECO:0007669"/>
    <property type="project" value="InterPro"/>
</dbReference>
<evidence type="ECO:0000313" key="11">
    <source>
        <dbReference type="EMBL" id="UQK58673.1"/>
    </source>
</evidence>
<dbReference type="Proteomes" id="UP000831151">
    <property type="component" value="Chromosome"/>
</dbReference>
<evidence type="ECO:0000256" key="4">
    <source>
        <dbReference type="ARBA" id="ARBA00022695"/>
    </source>
</evidence>
<dbReference type="Gene3D" id="1.20.272.10">
    <property type="match status" value="1"/>
</dbReference>
<dbReference type="InterPro" id="IPR005790">
    <property type="entry name" value="DNA_polIII_delta"/>
</dbReference>
<dbReference type="Pfam" id="PF21694">
    <property type="entry name" value="DNA_pol3_delta_C"/>
    <property type="match status" value="1"/>
</dbReference>
<dbReference type="Pfam" id="PF06144">
    <property type="entry name" value="DNA_pol3_delta"/>
    <property type="match status" value="1"/>
</dbReference>
<keyword evidence="4 11" id="KW-0548">Nucleotidyltransferase</keyword>